<reference evidence="1 2" key="1">
    <citation type="submission" date="2023-07" db="EMBL/GenBank/DDBJ databases">
        <title>Genomic Encyclopedia of Type Strains, Phase IV (KMG-IV): sequencing the most valuable type-strain genomes for metagenomic binning, comparative biology and taxonomic classification.</title>
        <authorList>
            <person name="Goeker M."/>
        </authorList>
    </citation>
    <scope>NUCLEOTIDE SEQUENCE [LARGE SCALE GENOMIC DNA]</scope>
    <source>
        <strain evidence="1 2">DSM 27594</strain>
    </source>
</reference>
<dbReference type="Proteomes" id="UP001224122">
    <property type="component" value="Unassembled WGS sequence"/>
</dbReference>
<gene>
    <name evidence="1" type="ORF">J2S10_003566</name>
</gene>
<accession>A0ABT9XXS6</accession>
<keyword evidence="2" id="KW-1185">Reference proteome</keyword>
<organism evidence="1 2">
    <name type="scientific">Neobacillus ginsengisoli</name>
    <dbReference type="NCBI Taxonomy" id="904295"/>
    <lineage>
        <taxon>Bacteria</taxon>
        <taxon>Bacillati</taxon>
        <taxon>Bacillota</taxon>
        <taxon>Bacilli</taxon>
        <taxon>Bacillales</taxon>
        <taxon>Bacillaceae</taxon>
        <taxon>Neobacillus</taxon>
    </lineage>
</organism>
<proteinExistence type="predicted"/>
<protein>
    <submittedName>
        <fullName evidence="1">Uncharacterized protein</fullName>
    </submittedName>
</protein>
<evidence type="ECO:0000313" key="2">
    <source>
        <dbReference type="Proteomes" id="UP001224122"/>
    </source>
</evidence>
<evidence type="ECO:0000313" key="1">
    <source>
        <dbReference type="EMBL" id="MDQ0200377.1"/>
    </source>
</evidence>
<dbReference type="RefSeq" id="WP_307410176.1">
    <property type="nucleotide sequence ID" value="NZ_JAUSTW010000006.1"/>
</dbReference>
<comment type="caution">
    <text evidence="1">The sequence shown here is derived from an EMBL/GenBank/DDBJ whole genome shotgun (WGS) entry which is preliminary data.</text>
</comment>
<sequence length="42" mass="5167">MLDEFHEIPNCEVTHEMLLSFWESANAELVEREMELVDEWKW</sequence>
<name>A0ABT9XXS6_9BACI</name>
<dbReference type="EMBL" id="JAUSTW010000006">
    <property type="protein sequence ID" value="MDQ0200377.1"/>
    <property type="molecule type" value="Genomic_DNA"/>
</dbReference>